<proteinExistence type="predicted"/>
<dbReference type="RefSeq" id="WP_339094330.1">
    <property type="nucleotide sequence ID" value="NZ_CP149782.1"/>
</dbReference>
<protein>
    <submittedName>
        <fullName evidence="2">CdaR family protein</fullName>
    </submittedName>
</protein>
<gene>
    <name evidence="2" type="ORF">WDJ50_08995</name>
</gene>
<feature type="region of interest" description="Disordered" evidence="1">
    <location>
        <begin position="116"/>
        <end position="136"/>
    </location>
</feature>
<dbReference type="InterPro" id="IPR053154">
    <property type="entry name" value="c-di-AMP_regulator"/>
</dbReference>
<evidence type="ECO:0000256" key="1">
    <source>
        <dbReference type="SAM" id="MobiDB-lite"/>
    </source>
</evidence>
<dbReference type="Gene3D" id="2.170.120.30">
    <property type="match status" value="1"/>
</dbReference>
<dbReference type="AlphaFoldDB" id="A0AAU6PZQ8"/>
<organism evidence="2">
    <name type="scientific">Deinococcus sp. VB142</name>
    <dbReference type="NCBI Taxonomy" id="3112952"/>
    <lineage>
        <taxon>Bacteria</taxon>
        <taxon>Thermotogati</taxon>
        <taxon>Deinococcota</taxon>
        <taxon>Deinococci</taxon>
        <taxon>Deinococcales</taxon>
        <taxon>Deinococcaceae</taxon>
        <taxon>Deinococcus</taxon>
    </lineage>
</organism>
<dbReference type="EMBL" id="CP149782">
    <property type="protein sequence ID" value="WYF43560.1"/>
    <property type="molecule type" value="Genomic_DNA"/>
</dbReference>
<dbReference type="PANTHER" id="PTHR37804:SF1">
    <property type="entry name" value="CDAA REGULATORY PROTEIN CDAR"/>
    <property type="match status" value="1"/>
</dbReference>
<dbReference type="FunFam" id="2.170.120.30:FF:000014">
    <property type="entry name" value="YbbR family protein"/>
    <property type="match status" value="1"/>
</dbReference>
<dbReference type="Gene3D" id="2.170.120.40">
    <property type="entry name" value="YbbR-like domain"/>
    <property type="match status" value="2"/>
</dbReference>
<dbReference type="InterPro" id="IPR012505">
    <property type="entry name" value="YbbR"/>
</dbReference>
<evidence type="ECO:0000313" key="2">
    <source>
        <dbReference type="EMBL" id="WYF43560.1"/>
    </source>
</evidence>
<dbReference type="Pfam" id="PF07949">
    <property type="entry name" value="YbbR"/>
    <property type="match status" value="1"/>
</dbReference>
<dbReference type="PANTHER" id="PTHR37804">
    <property type="entry name" value="CDAA REGULATORY PROTEIN CDAR"/>
    <property type="match status" value="1"/>
</dbReference>
<name>A0AAU6PZQ8_9DEIO</name>
<accession>A0AAU6PZQ8</accession>
<reference evidence="2" key="1">
    <citation type="submission" date="2024-03" db="EMBL/GenBank/DDBJ databases">
        <title>Deinococcus weizhi sp. nov., isolated from human skin.</title>
        <authorList>
            <person name="Wei Z."/>
            <person name="Tian F."/>
            <person name="Yang C."/>
            <person name="Xin L.T."/>
            <person name="Wen Z.J."/>
            <person name="Lan K.C."/>
            <person name="Yu L."/>
            <person name="Zhe W."/>
            <person name="Dan F.D."/>
            <person name="Jun W."/>
            <person name="Rui Z."/>
            <person name="Yong X.J."/>
            <person name="Ting Y."/>
            <person name="Wei X."/>
            <person name="Xu Z.G."/>
            <person name="Xin Z."/>
            <person name="Dong F.G."/>
            <person name="Ni X.M."/>
            <person name="Zheng M.G."/>
            <person name="Chun Y."/>
            <person name="Qian W.X."/>
        </authorList>
    </citation>
    <scope>NUCLEOTIDE SEQUENCE</scope>
    <source>
        <strain evidence="2">VB142</strain>
    </source>
</reference>
<sequence>MTRQQRVAEALRRWLNPAYAWRRLLHNVGPKLLSLLVASVLWFISTADQRAQVQQSYDVPITRRDNTGGDEKRTVSGLNPETVRVTLNGRPERLRELRPASIEAVLDVTGVPEGSFNRPVTVTPPPNTTLSKQTPERVQGFVDTELTRTVPVTVGVAAPDEDSLPRYEVLPDNVQISAPNRVLNNVAQVVTSPVSLAPGEEGETPLIPLNAAGQPVDEVRLNPASVTVRRLDTGRLPVKALPVTLDDPPPGLRVTGVSLQPRTVRVVAAPELLARLREVSGVVDYQPGTSTVAVRLRLPAGAQALEAVSVSLTVEKVAPAGGPGN</sequence>